<evidence type="ECO:0000256" key="1">
    <source>
        <dbReference type="ARBA" id="ARBA00010923"/>
    </source>
</evidence>
<dbReference type="Gene3D" id="1.10.287.1120">
    <property type="entry name" value="Bipartite methylase S protein"/>
    <property type="match status" value="2"/>
</dbReference>
<dbReference type="InterPro" id="IPR000055">
    <property type="entry name" value="Restrct_endonuc_typeI_TRD"/>
</dbReference>
<dbReference type="GO" id="GO:0003677">
    <property type="term" value="F:DNA binding"/>
    <property type="evidence" value="ECO:0007669"/>
    <property type="project" value="UniProtKB-KW"/>
</dbReference>
<evidence type="ECO:0000313" key="5">
    <source>
        <dbReference type="EMBL" id="QEC72317.1"/>
    </source>
</evidence>
<name>A0A5B8VLB4_9BACT</name>
<feature type="domain" description="Type I restriction modification DNA specificity" evidence="4">
    <location>
        <begin position="14"/>
        <end position="189"/>
    </location>
</feature>
<dbReference type="Proteomes" id="UP000321291">
    <property type="component" value="Chromosome"/>
</dbReference>
<evidence type="ECO:0000256" key="3">
    <source>
        <dbReference type="ARBA" id="ARBA00023125"/>
    </source>
</evidence>
<keyword evidence="2" id="KW-0680">Restriction system</keyword>
<feature type="domain" description="Type I restriction modification DNA specificity" evidence="4">
    <location>
        <begin position="234"/>
        <end position="392"/>
    </location>
</feature>
<dbReference type="SUPFAM" id="SSF116734">
    <property type="entry name" value="DNA methylase specificity domain"/>
    <property type="match status" value="2"/>
</dbReference>
<keyword evidence="6" id="KW-1185">Reference proteome</keyword>
<dbReference type="GO" id="GO:0004519">
    <property type="term" value="F:endonuclease activity"/>
    <property type="evidence" value="ECO:0007669"/>
    <property type="project" value="UniProtKB-KW"/>
</dbReference>
<gene>
    <name evidence="5" type="ORF">FSB73_12190</name>
</gene>
<dbReference type="CDD" id="cd17256">
    <property type="entry name" value="RMtype1_S_EcoJA65PI-TRD1-CR1_like"/>
    <property type="match status" value="1"/>
</dbReference>
<dbReference type="OrthoDB" id="667970at2"/>
<dbReference type="RefSeq" id="WP_146782457.1">
    <property type="nucleotide sequence ID" value="NZ_CP042434.1"/>
</dbReference>
<dbReference type="Gene3D" id="3.90.220.20">
    <property type="entry name" value="DNA methylase specificity domains"/>
    <property type="match status" value="2"/>
</dbReference>
<dbReference type="AlphaFoldDB" id="A0A5B8VLB4"/>
<accession>A0A5B8VLB4</accession>
<keyword evidence="5" id="KW-0378">Hydrolase</keyword>
<comment type="similarity">
    <text evidence="1">Belongs to the type-I restriction system S methylase family.</text>
</comment>
<dbReference type="PANTHER" id="PTHR30408:SF12">
    <property type="entry name" value="TYPE I RESTRICTION ENZYME MJAVIII SPECIFICITY SUBUNIT"/>
    <property type="match status" value="1"/>
</dbReference>
<evidence type="ECO:0000313" key="6">
    <source>
        <dbReference type="Proteomes" id="UP000321291"/>
    </source>
</evidence>
<reference evidence="5 6" key="1">
    <citation type="journal article" date="2017" name="Int. J. Syst. Evol. Microbiol.">
        <title>Arachidicoccus ginsenosidivorans sp. nov., with ginsenoside-converting activity isolated from ginseng cultivating soil.</title>
        <authorList>
            <person name="Siddiqi M.Z."/>
            <person name="Aslam Z."/>
            <person name="Im W.T."/>
        </authorList>
    </citation>
    <scope>NUCLEOTIDE SEQUENCE [LARGE SCALE GENOMIC DNA]</scope>
    <source>
        <strain evidence="5 6">Gsoil 809</strain>
    </source>
</reference>
<keyword evidence="5" id="KW-0255">Endonuclease</keyword>
<dbReference type="REBASE" id="364483">
    <property type="entry name" value="S.Agi809ORF12195P"/>
</dbReference>
<dbReference type="InterPro" id="IPR044946">
    <property type="entry name" value="Restrct_endonuc_typeI_TRD_sf"/>
</dbReference>
<proteinExistence type="inferred from homology"/>
<dbReference type="PANTHER" id="PTHR30408">
    <property type="entry name" value="TYPE-1 RESTRICTION ENZYME ECOKI SPECIFICITY PROTEIN"/>
    <property type="match status" value="1"/>
</dbReference>
<dbReference type="GO" id="GO:0009307">
    <property type="term" value="P:DNA restriction-modification system"/>
    <property type="evidence" value="ECO:0007669"/>
    <property type="project" value="UniProtKB-KW"/>
</dbReference>
<organism evidence="5 6">
    <name type="scientific">Arachidicoccus ginsenosidivorans</name>
    <dbReference type="NCBI Taxonomy" id="496057"/>
    <lineage>
        <taxon>Bacteria</taxon>
        <taxon>Pseudomonadati</taxon>
        <taxon>Bacteroidota</taxon>
        <taxon>Chitinophagia</taxon>
        <taxon>Chitinophagales</taxon>
        <taxon>Chitinophagaceae</taxon>
        <taxon>Arachidicoccus</taxon>
    </lineage>
</organism>
<dbReference type="Pfam" id="PF01420">
    <property type="entry name" value="Methylase_S"/>
    <property type="match status" value="2"/>
</dbReference>
<evidence type="ECO:0000259" key="4">
    <source>
        <dbReference type="Pfam" id="PF01420"/>
    </source>
</evidence>
<keyword evidence="5" id="KW-0540">Nuclease</keyword>
<dbReference type="KEGG" id="agi:FSB73_12190"/>
<dbReference type="EMBL" id="CP042434">
    <property type="protein sequence ID" value="QEC72317.1"/>
    <property type="molecule type" value="Genomic_DNA"/>
</dbReference>
<dbReference type="InterPro" id="IPR052021">
    <property type="entry name" value="Type-I_RS_S_subunit"/>
</dbReference>
<keyword evidence="3" id="KW-0238">DNA-binding</keyword>
<evidence type="ECO:0000256" key="2">
    <source>
        <dbReference type="ARBA" id="ARBA00022747"/>
    </source>
</evidence>
<protein>
    <submittedName>
        <fullName evidence="5">Restriction endonuclease subunit S</fullName>
    </submittedName>
</protein>
<sequence>MVKGMKHTEIGLIPDDWEVKTIDELAQVKSGKRLPLGNSLSVKETPYPYIRVADMVTGNVLLDNIMYVPINVYPRIKNYRIFTDDIFISVAGTLGVVGFTPKKLNGANLTENANRLTEIKCNKEFLFHILNSSLIQNKINSEKTLGAQPKLALTRIRKFIIPLPKERKEQVAIAQVLDDIDASVITLEKLIAKKQGIRTGSIRQLLNPKRNWIEYNLGKDATLKARIGWQGLTKSEYKNTGDFYLVTGTDFSSGNIDWKNCVYVEENRYSQDKNIQLKINDVLVTKDGTIGKVALVRELKKPTTLNSGVFVIRAINNSFDPKFLFYILSSKIFKDFLDQLSAGSTINHLYQKDFVNFKFFAPKEIKEQKRIAQILSDMDEEILALEAKLKKQKQLKQSMMQVLLTGKIRLL</sequence>